<feature type="non-terminal residue" evidence="2">
    <location>
        <position position="141"/>
    </location>
</feature>
<name>A0A9P6E0K0_9AGAM</name>
<comment type="caution">
    <text evidence="2">The sequence shown here is derived from an EMBL/GenBank/DDBJ whole genome shotgun (WGS) entry which is preliminary data.</text>
</comment>
<gene>
    <name evidence="2" type="ORF">BS47DRAFT_1278003</name>
</gene>
<sequence>ASGSGPALQLVEYSNGQLVWSVVDGLRASAEDDWDIDELDDSVSYSERDPRRGSGMSEMSLRGGTPSRGNASDDVQLLFKEHRRMASKDSDSSYVSRRKVLPPSRLVRPETKVYYSSTAEIESLIETISRGLDAGSFNVLP</sequence>
<dbReference type="AlphaFoldDB" id="A0A9P6E0K0"/>
<organism evidence="2 3">
    <name type="scientific">Hydnum rufescens UP504</name>
    <dbReference type="NCBI Taxonomy" id="1448309"/>
    <lineage>
        <taxon>Eukaryota</taxon>
        <taxon>Fungi</taxon>
        <taxon>Dikarya</taxon>
        <taxon>Basidiomycota</taxon>
        <taxon>Agaricomycotina</taxon>
        <taxon>Agaricomycetes</taxon>
        <taxon>Cantharellales</taxon>
        <taxon>Hydnaceae</taxon>
        <taxon>Hydnum</taxon>
    </lineage>
</organism>
<proteinExistence type="predicted"/>
<evidence type="ECO:0000313" key="2">
    <source>
        <dbReference type="EMBL" id="KAF9518184.1"/>
    </source>
</evidence>
<dbReference type="Proteomes" id="UP000886523">
    <property type="component" value="Unassembled WGS sequence"/>
</dbReference>
<protein>
    <submittedName>
        <fullName evidence="2">Uncharacterized protein</fullName>
    </submittedName>
</protein>
<evidence type="ECO:0000256" key="1">
    <source>
        <dbReference type="SAM" id="MobiDB-lite"/>
    </source>
</evidence>
<keyword evidence="3" id="KW-1185">Reference proteome</keyword>
<evidence type="ECO:0000313" key="3">
    <source>
        <dbReference type="Proteomes" id="UP000886523"/>
    </source>
</evidence>
<feature type="non-terminal residue" evidence="2">
    <location>
        <position position="1"/>
    </location>
</feature>
<dbReference type="EMBL" id="MU128926">
    <property type="protein sequence ID" value="KAF9518184.1"/>
    <property type="molecule type" value="Genomic_DNA"/>
</dbReference>
<reference evidence="2" key="1">
    <citation type="journal article" date="2020" name="Nat. Commun.">
        <title>Large-scale genome sequencing of mycorrhizal fungi provides insights into the early evolution of symbiotic traits.</title>
        <authorList>
            <person name="Miyauchi S."/>
            <person name="Kiss E."/>
            <person name="Kuo A."/>
            <person name="Drula E."/>
            <person name="Kohler A."/>
            <person name="Sanchez-Garcia M."/>
            <person name="Morin E."/>
            <person name="Andreopoulos B."/>
            <person name="Barry K.W."/>
            <person name="Bonito G."/>
            <person name="Buee M."/>
            <person name="Carver A."/>
            <person name="Chen C."/>
            <person name="Cichocki N."/>
            <person name="Clum A."/>
            <person name="Culley D."/>
            <person name="Crous P.W."/>
            <person name="Fauchery L."/>
            <person name="Girlanda M."/>
            <person name="Hayes R.D."/>
            <person name="Keri Z."/>
            <person name="LaButti K."/>
            <person name="Lipzen A."/>
            <person name="Lombard V."/>
            <person name="Magnuson J."/>
            <person name="Maillard F."/>
            <person name="Murat C."/>
            <person name="Nolan M."/>
            <person name="Ohm R.A."/>
            <person name="Pangilinan J."/>
            <person name="Pereira M.F."/>
            <person name="Perotto S."/>
            <person name="Peter M."/>
            <person name="Pfister S."/>
            <person name="Riley R."/>
            <person name="Sitrit Y."/>
            <person name="Stielow J.B."/>
            <person name="Szollosi G."/>
            <person name="Zifcakova L."/>
            <person name="Stursova M."/>
            <person name="Spatafora J.W."/>
            <person name="Tedersoo L."/>
            <person name="Vaario L.M."/>
            <person name="Yamada A."/>
            <person name="Yan M."/>
            <person name="Wang P."/>
            <person name="Xu J."/>
            <person name="Bruns T."/>
            <person name="Baldrian P."/>
            <person name="Vilgalys R."/>
            <person name="Dunand C."/>
            <person name="Henrissat B."/>
            <person name="Grigoriev I.V."/>
            <person name="Hibbett D."/>
            <person name="Nagy L.G."/>
            <person name="Martin F.M."/>
        </authorList>
    </citation>
    <scope>NUCLEOTIDE SEQUENCE</scope>
    <source>
        <strain evidence="2">UP504</strain>
    </source>
</reference>
<dbReference type="OrthoDB" id="3259825at2759"/>
<accession>A0A9P6E0K0</accession>
<feature type="region of interest" description="Disordered" evidence="1">
    <location>
        <begin position="38"/>
        <end position="72"/>
    </location>
</feature>